<protein>
    <recommendedName>
        <fullName evidence="3">Exonuclease domain-containing protein</fullName>
    </recommendedName>
</protein>
<evidence type="ECO:0000313" key="2">
    <source>
        <dbReference type="Proteomes" id="UP001501442"/>
    </source>
</evidence>
<sequence length="102" mass="11146">MSHATTTGDLLALAGAVRALRRPASRSREREQVPRWARRLLTDDLVLVVDVETTGLENAYAVQIAAVDRRGALVFNEYVQPNAVIEPAALGARQARGVPRSR</sequence>
<comment type="caution">
    <text evidence="1">The sequence shown here is derived from an EMBL/GenBank/DDBJ whole genome shotgun (WGS) entry which is preliminary data.</text>
</comment>
<dbReference type="EMBL" id="BAABHK010000015">
    <property type="protein sequence ID" value="GAA4635475.1"/>
    <property type="molecule type" value="Genomic_DNA"/>
</dbReference>
<keyword evidence="2" id="KW-1185">Reference proteome</keyword>
<dbReference type="SUPFAM" id="SSF53098">
    <property type="entry name" value="Ribonuclease H-like"/>
    <property type="match status" value="1"/>
</dbReference>
<evidence type="ECO:0000313" key="1">
    <source>
        <dbReference type="EMBL" id="GAA4635475.1"/>
    </source>
</evidence>
<accession>A0ABP8UMG8</accession>
<dbReference type="Proteomes" id="UP001501442">
    <property type="component" value="Unassembled WGS sequence"/>
</dbReference>
<name>A0ABP8UMG8_9ACTN</name>
<organism evidence="1 2">
    <name type="scientific">Actinoallomurus vinaceus</name>
    <dbReference type="NCBI Taxonomy" id="1080074"/>
    <lineage>
        <taxon>Bacteria</taxon>
        <taxon>Bacillati</taxon>
        <taxon>Actinomycetota</taxon>
        <taxon>Actinomycetes</taxon>
        <taxon>Streptosporangiales</taxon>
        <taxon>Thermomonosporaceae</taxon>
        <taxon>Actinoallomurus</taxon>
    </lineage>
</organism>
<gene>
    <name evidence="1" type="ORF">GCM10023196_081110</name>
</gene>
<reference evidence="2" key="1">
    <citation type="journal article" date="2019" name="Int. J. Syst. Evol. Microbiol.">
        <title>The Global Catalogue of Microorganisms (GCM) 10K type strain sequencing project: providing services to taxonomists for standard genome sequencing and annotation.</title>
        <authorList>
            <consortium name="The Broad Institute Genomics Platform"/>
            <consortium name="The Broad Institute Genome Sequencing Center for Infectious Disease"/>
            <person name="Wu L."/>
            <person name="Ma J."/>
        </authorList>
    </citation>
    <scope>NUCLEOTIDE SEQUENCE [LARGE SCALE GENOMIC DNA]</scope>
    <source>
        <strain evidence="2">JCM 17939</strain>
    </source>
</reference>
<dbReference type="Gene3D" id="3.30.420.10">
    <property type="entry name" value="Ribonuclease H-like superfamily/Ribonuclease H"/>
    <property type="match status" value="1"/>
</dbReference>
<proteinExistence type="predicted"/>
<dbReference type="RefSeq" id="WP_345438421.1">
    <property type="nucleotide sequence ID" value="NZ_BAABHK010000015.1"/>
</dbReference>
<dbReference type="InterPro" id="IPR012337">
    <property type="entry name" value="RNaseH-like_sf"/>
</dbReference>
<evidence type="ECO:0008006" key="3">
    <source>
        <dbReference type="Google" id="ProtNLM"/>
    </source>
</evidence>
<dbReference type="InterPro" id="IPR036397">
    <property type="entry name" value="RNaseH_sf"/>
</dbReference>